<proteinExistence type="predicted"/>
<evidence type="ECO:0000256" key="2">
    <source>
        <dbReference type="SAM" id="MobiDB-lite"/>
    </source>
</evidence>
<dbReference type="EMBL" id="GBRD01017081">
    <property type="protein sequence ID" value="JAG48746.1"/>
    <property type="molecule type" value="Transcribed_RNA"/>
</dbReference>
<feature type="coiled-coil region" evidence="1">
    <location>
        <begin position="138"/>
        <end position="288"/>
    </location>
</feature>
<sequence length="445" mass="50370">MNNMNQSLSCNSLTVYHYVTPSSTAVRGKSAAKKCSKKLSLASRTAASTRSEFKLSPREIKKSGRRRSRTHVEPISGKTVISSHWTSCYDYVSVSAPTSNRELDRNSSCVSAITHTEQLVPEREQSAREVQTPKEDFGQNLLQQLEQLKDELKQCKEASQFSESQAFALSDELANVRSSLTAEKERLTRQLHTYSKTIHDQKATLKNLTENNDRKDCIISTLKNNMAKSEASNASRAATIKSLKREIVEQRKALTESSRSEGIAQQCNKDLLAENKKLKGILEDMKTSINLLQLSNSDWEDIVNHQIEVLAKEGENNHFDCRVSTSRRLGSLKASYDHRVQLLLKKLFRADRKTKQLYQTLENIIKGVHAHTFNNELRNLLKFDVNQYIAGDGDLPQSSVVLHLGDWLDTIHDLAYKKRFSSDLSKFILDLLNGDADRNEPNIDQ</sequence>
<reference evidence="3" key="1">
    <citation type="submission" date="2014-09" db="EMBL/GenBank/DDBJ databases">
        <authorList>
            <person name="Magalhaes I.L.F."/>
            <person name="Oliveira U."/>
            <person name="Santos F.R."/>
            <person name="Vidigal T.H.D.A."/>
            <person name="Brescovit A.D."/>
            <person name="Santos A.J."/>
        </authorList>
    </citation>
    <scope>NUCLEOTIDE SEQUENCE</scope>
</reference>
<dbReference type="AlphaFoldDB" id="A0A0K8S610"/>
<keyword evidence="1" id="KW-0175">Coiled coil</keyword>
<feature type="region of interest" description="Disordered" evidence="2">
    <location>
        <begin position="46"/>
        <end position="72"/>
    </location>
</feature>
<evidence type="ECO:0000313" key="3">
    <source>
        <dbReference type="EMBL" id="JAG48746.1"/>
    </source>
</evidence>
<protein>
    <submittedName>
        <fullName evidence="3">Uncharacterized protein</fullName>
    </submittedName>
</protein>
<name>A0A0K8S610_LYGHE</name>
<feature type="compositionally biased region" description="Basic and acidic residues" evidence="2">
    <location>
        <begin position="51"/>
        <end position="62"/>
    </location>
</feature>
<evidence type="ECO:0000256" key="1">
    <source>
        <dbReference type="SAM" id="Coils"/>
    </source>
</evidence>
<accession>A0A0K8S610</accession>
<organism evidence="3">
    <name type="scientific">Lygus hesperus</name>
    <name type="common">Western plant bug</name>
    <dbReference type="NCBI Taxonomy" id="30085"/>
    <lineage>
        <taxon>Eukaryota</taxon>
        <taxon>Metazoa</taxon>
        <taxon>Ecdysozoa</taxon>
        <taxon>Arthropoda</taxon>
        <taxon>Hexapoda</taxon>
        <taxon>Insecta</taxon>
        <taxon>Pterygota</taxon>
        <taxon>Neoptera</taxon>
        <taxon>Paraneoptera</taxon>
        <taxon>Hemiptera</taxon>
        <taxon>Heteroptera</taxon>
        <taxon>Panheteroptera</taxon>
        <taxon>Cimicomorpha</taxon>
        <taxon>Miridae</taxon>
        <taxon>Mirini</taxon>
        <taxon>Lygus</taxon>
    </lineage>
</organism>